<dbReference type="EMBL" id="KI928376">
    <property type="protein sequence ID" value="EWC85446.1"/>
    <property type="molecule type" value="Genomic_DNA"/>
</dbReference>
<dbReference type="AlphaFoldDB" id="W7JL95"/>
<reference evidence="1 2" key="1">
    <citation type="submission" date="2013-02" db="EMBL/GenBank/DDBJ databases">
        <title>The Genome Sequence of Plasmodium falciparum NF54.</title>
        <authorList>
            <consortium name="The Broad Institute Genome Sequencing Platform"/>
            <consortium name="The Broad Institute Genome Sequencing Center for Infectious Disease"/>
            <person name="Neafsey D."/>
            <person name="Cheeseman I."/>
            <person name="Volkman S."/>
            <person name="Adams J."/>
            <person name="Walker B."/>
            <person name="Young S.K."/>
            <person name="Zeng Q."/>
            <person name="Gargeya S."/>
            <person name="Fitzgerald M."/>
            <person name="Haas B."/>
            <person name="Abouelleil A."/>
            <person name="Alvarado L."/>
            <person name="Arachchi H.M."/>
            <person name="Berlin A.M."/>
            <person name="Chapman S.B."/>
            <person name="Dewar J."/>
            <person name="Goldberg J."/>
            <person name="Griggs A."/>
            <person name="Gujja S."/>
            <person name="Hansen M."/>
            <person name="Howarth C."/>
            <person name="Imamovic A."/>
            <person name="Larimer J."/>
            <person name="McCowan C."/>
            <person name="Murphy C."/>
            <person name="Neiman D."/>
            <person name="Pearson M."/>
            <person name="Priest M."/>
            <person name="Roberts A."/>
            <person name="Saif S."/>
            <person name="Shea T."/>
            <person name="Sisk P."/>
            <person name="Sykes S."/>
            <person name="Wortman J."/>
            <person name="Nusbaum C."/>
            <person name="Birren B."/>
        </authorList>
    </citation>
    <scope>NUCLEOTIDE SEQUENCE [LARGE SCALE GENOMIC DNA]</scope>
    <source>
        <strain evidence="1 2">NF54</strain>
    </source>
</reference>
<keyword evidence="2" id="KW-1185">Reference proteome</keyword>
<organism evidence="1 2">
    <name type="scientific">Plasmodium falciparum (isolate NF54)</name>
    <dbReference type="NCBI Taxonomy" id="5843"/>
    <lineage>
        <taxon>Eukaryota</taxon>
        <taxon>Sar</taxon>
        <taxon>Alveolata</taxon>
        <taxon>Apicomplexa</taxon>
        <taxon>Aconoidasida</taxon>
        <taxon>Haemosporida</taxon>
        <taxon>Plasmodiidae</taxon>
        <taxon>Plasmodium</taxon>
        <taxon>Plasmodium (Laverania)</taxon>
    </lineage>
</organism>
<name>W7JL95_PLAFO</name>
<feature type="non-terminal residue" evidence="1">
    <location>
        <position position="157"/>
    </location>
</feature>
<accession>W7JL95</accession>
<dbReference type="Proteomes" id="UP000030673">
    <property type="component" value="Unassembled WGS sequence"/>
</dbReference>
<gene>
    <name evidence="1" type="ORF">PFNF54_05756</name>
</gene>
<protein>
    <submittedName>
        <fullName evidence="1">Uncharacterized protein</fullName>
    </submittedName>
</protein>
<evidence type="ECO:0000313" key="2">
    <source>
        <dbReference type="Proteomes" id="UP000030673"/>
    </source>
</evidence>
<proteinExistence type="predicted"/>
<feature type="non-terminal residue" evidence="1">
    <location>
        <position position="1"/>
    </location>
</feature>
<sequence length="157" mass="18974">FHGRMYCYEQINNNREINRNVLNYFISRGENEKNVIVRKKVDELNIRKKTTIIKKHEPILDYLHYENFFNDDDINISINSSSESIEHSQDMDKNSLIYNEEKREEFEIRDNINILLNKVKNDLYTNDFTRFIPDQFDTDIFLYNNGNGNYEDLCIEK</sequence>
<evidence type="ECO:0000313" key="1">
    <source>
        <dbReference type="EMBL" id="EWC85446.1"/>
    </source>
</evidence>